<feature type="region of interest" description="Disordered" evidence="6">
    <location>
        <begin position="143"/>
        <end position="203"/>
    </location>
</feature>
<sequence length="462" mass="50001">MVSSSTAVAAQPRRGTSRDDSRSESIGGIDGSSKKIRISKIGGRYLVFDVTDVARLRRQHNMCAILIGTTPQAPNQNVFSSLPLELTADEVRWLVYERRAAYVADDIQAHLASLSQPGTRRAYLESVRQQRQVAQAAADEVMAERERRGAEVRANMALKRGERKSRRAAGKAANKAEKEKENKPSEATQSKDTEETEAEEPAQPVIAAKEIPSMPAETKDEVAVVVPHKALLLTATDRANDHADMEPLLQLPPRTEEIMQKEDDFIFGGPVEVERMKAERDWQTTVVQQKQKQNVECSPPPPSSKKKEEEQKKTPPATGKASLVHITPTTSSGLVGGDSEVDEVGGGAALHTPAPSYTLTPSALSAAALRAHLANRGFYTTPGLRFGGALSVYPGDPFRYHAHFVATSYGWDEPIPLLDVVSTGRLATGVKKGLLIGGAKPAEDGDADGGNVRTFTLEWAAI</sequence>
<dbReference type="InterPro" id="IPR036167">
    <property type="entry name" value="tRNA_intron_Endo_cat-like_sf"/>
</dbReference>
<dbReference type="InterPro" id="IPR059049">
    <property type="entry name" value="TSEN34_N"/>
</dbReference>
<dbReference type="Proteomes" id="UP001642482">
    <property type="component" value="Unassembled WGS sequence"/>
</dbReference>
<evidence type="ECO:0000256" key="5">
    <source>
        <dbReference type="ARBA" id="ARBA00034031"/>
    </source>
</evidence>
<evidence type="ECO:0000259" key="7">
    <source>
        <dbReference type="Pfam" id="PF01974"/>
    </source>
</evidence>
<accession>A0ABP0AVN3</accession>
<keyword evidence="10" id="KW-1185">Reference proteome</keyword>
<comment type="similarity">
    <text evidence="1">Belongs to the tRNA-intron endonuclease family.</text>
</comment>
<keyword evidence="9" id="KW-0255">Endonuclease</keyword>
<feature type="domain" description="TSEN34 N-terminal" evidence="8">
    <location>
        <begin position="36"/>
        <end position="105"/>
    </location>
</feature>
<evidence type="ECO:0000259" key="8">
    <source>
        <dbReference type="Pfam" id="PF26577"/>
    </source>
</evidence>
<feature type="region of interest" description="Disordered" evidence="6">
    <location>
        <begin position="280"/>
        <end position="338"/>
    </location>
</feature>
<protein>
    <recommendedName>
        <fullName evidence="2">tRNA-intron lyase</fullName>
        <ecNumber evidence="2">4.6.1.16</ecNumber>
    </recommendedName>
</protein>
<feature type="compositionally biased region" description="Low complexity" evidence="6">
    <location>
        <begin position="283"/>
        <end position="292"/>
    </location>
</feature>
<comment type="caution">
    <text evidence="9">The sequence shown here is derived from an EMBL/GenBank/DDBJ whole genome shotgun (WGS) entry which is preliminary data.</text>
</comment>
<dbReference type="EC" id="4.6.1.16" evidence="2"/>
<reference evidence="9 10" key="1">
    <citation type="submission" date="2024-01" db="EMBL/GenBank/DDBJ databases">
        <authorList>
            <person name="Allen C."/>
            <person name="Tagirdzhanova G."/>
        </authorList>
    </citation>
    <scope>NUCLEOTIDE SEQUENCE [LARGE SCALE GENOMIC DNA]</scope>
</reference>
<gene>
    <name evidence="9" type="primary">SEN34</name>
    <name evidence="9" type="ORF">SEUCBS140593_001135</name>
</gene>
<proteinExistence type="inferred from homology"/>
<dbReference type="PANTHER" id="PTHR13070">
    <property type="entry name" value="TRNA-SPLICING ENDONUCLEASE SUBUNIT SEN34-RELATED"/>
    <property type="match status" value="1"/>
</dbReference>
<name>A0ABP0AVN3_9PEZI</name>
<evidence type="ECO:0000256" key="1">
    <source>
        <dbReference type="ARBA" id="ARBA00008078"/>
    </source>
</evidence>
<feature type="compositionally biased region" description="Basic and acidic residues" evidence="6">
    <location>
        <begin position="174"/>
        <end position="193"/>
    </location>
</feature>
<dbReference type="GO" id="GO:0000213">
    <property type="term" value="F:tRNA-intron lyase activity"/>
    <property type="evidence" value="ECO:0007669"/>
    <property type="project" value="UniProtKB-EC"/>
</dbReference>
<evidence type="ECO:0000256" key="6">
    <source>
        <dbReference type="SAM" id="MobiDB-lite"/>
    </source>
</evidence>
<feature type="domain" description="tRNA intron endonuclease catalytic" evidence="7">
    <location>
        <begin position="371"/>
        <end position="437"/>
    </location>
</feature>
<evidence type="ECO:0000313" key="9">
    <source>
        <dbReference type="EMBL" id="CAK7211312.1"/>
    </source>
</evidence>
<dbReference type="PANTHER" id="PTHR13070:SF0">
    <property type="entry name" value="TRNA-SPLICING ENDONUCLEASE SUBUNIT SEN34"/>
    <property type="match status" value="1"/>
</dbReference>
<dbReference type="EMBL" id="CAWUHD010000006">
    <property type="protein sequence ID" value="CAK7211312.1"/>
    <property type="molecule type" value="Genomic_DNA"/>
</dbReference>
<keyword evidence="9" id="KW-0378">Hydrolase</keyword>
<evidence type="ECO:0000256" key="2">
    <source>
        <dbReference type="ARBA" id="ARBA00012573"/>
    </source>
</evidence>
<dbReference type="Pfam" id="PF01974">
    <property type="entry name" value="tRNA_int_endo"/>
    <property type="match status" value="1"/>
</dbReference>
<dbReference type="SUPFAM" id="SSF53032">
    <property type="entry name" value="tRNA-intron endonuclease catalytic domain-like"/>
    <property type="match status" value="1"/>
</dbReference>
<keyword evidence="9" id="KW-0540">Nuclease</keyword>
<evidence type="ECO:0000313" key="10">
    <source>
        <dbReference type="Proteomes" id="UP001642482"/>
    </source>
</evidence>
<dbReference type="Gene3D" id="3.40.1350.10">
    <property type="match status" value="1"/>
</dbReference>
<evidence type="ECO:0000256" key="3">
    <source>
        <dbReference type="ARBA" id="ARBA00022694"/>
    </source>
</evidence>
<organism evidence="9 10">
    <name type="scientific">Sporothrix eucalyptigena</name>
    <dbReference type="NCBI Taxonomy" id="1812306"/>
    <lineage>
        <taxon>Eukaryota</taxon>
        <taxon>Fungi</taxon>
        <taxon>Dikarya</taxon>
        <taxon>Ascomycota</taxon>
        <taxon>Pezizomycotina</taxon>
        <taxon>Sordariomycetes</taxon>
        <taxon>Sordariomycetidae</taxon>
        <taxon>Ophiostomatales</taxon>
        <taxon>Ophiostomataceae</taxon>
        <taxon>Sporothrix</taxon>
    </lineage>
</organism>
<keyword evidence="4 9" id="KW-0456">Lyase</keyword>
<dbReference type="Pfam" id="PF26577">
    <property type="entry name" value="TSEN34_N"/>
    <property type="match status" value="1"/>
</dbReference>
<comment type="catalytic activity">
    <reaction evidence="5">
        <text>pretRNA = a 3'-half-tRNA molecule with a 5'-OH end + a 5'-half-tRNA molecule with a 2',3'-cyclic phosphate end + an intron with a 2',3'-cyclic phosphate and a 5'-hydroxyl terminus.</text>
        <dbReference type="EC" id="4.6.1.16"/>
    </reaction>
</comment>
<evidence type="ECO:0000256" key="4">
    <source>
        <dbReference type="ARBA" id="ARBA00023239"/>
    </source>
</evidence>
<feature type="region of interest" description="Disordered" evidence="6">
    <location>
        <begin position="1"/>
        <end position="29"/>
    </location>
</feature>
<dbReference type="InterPro" id="IPR006677">
    <property type="entry name" value="tRNA_intron_Endonuc_cat-like"/>
</dbReference>
<keyword evidence="3" id="KW-0819">tRNA processing</keyword>
<dbReference type="CDD" id="cd22363">
    <property type="entry name" value="tRNA-intron_lyase_C"/>
    <property type="match status" value="1"/>
</dbReference>
<dbReference type="InterPro" id="IPR011856">
    <property type="entry name" value="tRNA_endonuc-like_dom_sf"/>
</dbReference>